<keyword evidence="7" id="KW-1133">Transmembrane helix</keyword>
<dbReference type="Pfam" id="PF16491">
    <property type="entry name" value="Peptidase_M48_N"/>
    <property type="match status" value="1"/>
</dbReference>
<feature type="transmembrane region" description="Helical" evidence="7">
    <location>
        <begin position="217"/>
        <end position="241"/>
    </location>
</feature>
<feature type="transmembrane region" description="Helical" evidence="7">
    <location>
        <begin position="42"/>
        <end position="63"/>
    </location>
</feature>
<organism evidence="10 11">
    <name type="scientific">Drosophila rubida</name>
    <dbReference type="NCBI Taxonomy" id="30044"/>
    <lineage>
        <taxon>Eukaryota</taxon>
        <taxon>Metazoa</taxon>
        <taxon>Ecdysozoa</taxon>
        <taxon>Arthropoda</taxon>
        <taxon>Hexapoda</taxon>
        <taxon>Insecta</taxon>
        <taxon>Pterygota</taxon>
        <taxon>Neoptera</taxon>
        <taxon>Endopterygota</taxon>
        <taxon>Diptera</taxon>
        <taxon>Brachycera</taxon>
        <taxon>Muscomorpha</taxon>
        <taxon>Ephydroidea</taxon>
        <taxon>Drosophilidae</taxon>
        <taxon>Drosophila</taxon>
    </lineage>
</organism>
<keyword evidence="5" id="KW-0862">Zinc</keyword>
<evidence type="ECO:0000313" key="11">
    <source>
        <dbReference type="Proteomes" id="UP001200034"/>
    </source>
</evidence>
<evidence type="ECO:0000256" key="3">
    <source>
        <dbReference type="ARBA" id="ARBA00022723"/>
    </source>
</evidence>
<dbReference type="GO" id="GO:0004222">
    <property type="term" value="F:metalloendopeptidase activity"/>
    <property type="evidence" value="ECO:0007669"/>
    <property type="project" value="InterPro"/>
</dbReference>
<gene>
    <name evidence="10" type="ORF">KR093_004249</name>
</gene>
<dbReference type="AlphaFoldDB" id="A0AAD4PHT7"/>
<dbReference type="GO" id="GO:0006508">
    <property type="term" value="P:proteolysis"/>
    <property type="evidence" value="ECO:0007669"/>
    <property type="project" value="UniProtKB-KW"/>
</dbReference>
<evidence type="ECO:0000256" key="7">
    <source>
        <dbReference type="SAM" id="Phobius"/>
    </source>
</evidence>
<feature type="transmembrane region" description="Helical" evidence="7">
    <location>
        <begin position="106"/>
        <end position="126"/>
    </location>
</feature>
<feature type="transmembrane region" description="Helical" evidence="7">
    <location>
        <begin position="181"/>
        <end position="211"/>
    </location>
</feature>
<keyword evidence="7" id="KW-0812">Transmembrane</keyword>
<comment type="caution">
    <text evidence="10">The sequence shown here is derived from an EMBL/GenBank/DDBJ whole genome shotgun (WGS) entry which is preliminary data.</text>
</comment>
<comment type="cofactor">
    <cofactor evidence="1">
        <name>Zn(2+)</name>
        <dbReference type="ChEBI" id="CHEBI:29105"/>
    </cofactor>
</comment>
<dbReference type="InterPro" id="IPR001915">
    <property type="entry name" value="Peptidase_M48"/>
</dbReference>
<dbReference type="GO" id="GO:0046872">
    <property type="term" value="F:metal ion binding"/>
    <property type="evidence" value="ECO:0007669"/>
    <property type="project" value="UniProtKB-KW"/>
</dbReference>
<evidence type="ECO:0000256" key="6">
    <source>
        <dbReference type="ARBA" id="ARBA00023049"/>
    </source>
</evidence>
<feature type="transmembrane region" description="Helical" evidence="7">
    <location>
        <begin position="390"/>
        <end position="410"/>
    </location>
</feature>
<keyword evidence="6" id="KW-0482">Metalloprotease</keyword>
<keyword evidence="4" id="KW-0378">Hydrolase</keyword>
<dbReference type="PANTHER" id="PTHR10120">
    <property type="entry name" value="CAAX PRENYL PROTEASE 1"/>
    <property type="match status" value="1"/>
</dbReference>
<protein>
    <recommendedName>
        <fullName evidence="12">Ste24 endopeptidase</fullName>
    </recommendedName>
</protein>
<reference evidence="10" key="1">
    <citation type="journal article" date="2021" name="Mol. Ecol. Resour.">
        <title>Phylogenomic analyses of the genus Drosophila reveals genomic signals of climate adaptation.</title>
        <authorList>
            <person name="Li F."/>
            <person name="Rane R.V."/>
            <person name="Luria V."/>
            <person name="Xiong Z."/>
            <person name="Chen J."/>
            <person name="Li Z."/>
            <person name="Catullo R.A."/>
            <person name="Griffin P.C."/>
            <person name="Schiffer M."/>
            <person name="Pearce S."/>
            <person name="Lee S.F."/>
            <person name="McElroy K."/>
            <person name="Stocker A."/>
            <person name="Shirriffs J."/>
            <person name="Cockerell F."/>
            <person name="Coppin C."/>
            <person name="Sgro C.M."/>
            <person name="Karger A."/>
            <person name="Cain J.W."/>
            <person name="Weber J.A."/>
            <person name="Santpere G."/>
            <person name="Kirschner M.W."/>
            <person name="Hoffmann A.A."/>
            <person name="Oakeshott J.G."/>
            <person name="Zhang G."/>
        </authorList>
    </citation>
    <scope>NUCLEOTIDE SEQUENCE</scope>
    <source>
        <strain evidence="10">BGI-SZ-2011g</strain>
    </source>
</reference>
<keyword evidence="7" id="KW-0472">Membrane</keyword>
<keyword evidence="11" id="KW-1185">Reference proteome</keyword>
<feature type="transmembrane region" description="Helical" evidence="7">
    <location>
        <begin position="146"/>
        <end position="169"/>
    </location>
</feature>
<dbReference type="EMBL" id="JAJJHW010003409">
    <property type="protein sequence ID" value="KAH8359096.1"/>
    <property type="molecule type" value="Genomic_DNA"/>
</dbReference>
<feature type="domain" description="Peptidase M48" evidence="8">
    <location>
        <begin position="256"/>
        <end position="472"/>
    </location>
</feature>
<evidence type="ECO:0000313" key="10">
    <source>
        <dbReference type="EMBL" id="KAH8359096.1"/>
    </source>
</evidence>
<evidence type="ECO:0000256" key="1">
    <source>
        <dbReference type="ARBA" id="ARBA00001947"/>
    </source>
</evidence>
<dbReference type="Gene3D" id="3.30.2010.10">
    <property type="entry name" value="Metalloproteases ('zincins'), catalytic domain"/>
    <property type="match status" value="1"/>
</dbReference>
<sequence>MGGYSGYSLYQYPMQSQPMEIVYSGIGLRMLPNEFSLDDPVFLRHLLVMMCVIRNIFHMYLCWRQLRLAQWSKEVPREMQSGMSAQVFLEIRDEESFAVEQQLMSYLFDAIFSIIELYFGVLPFLWRIIISCYSIVDDLVWQSMAFVSLFSCYMVLRGLPLVFYTKLVLVTFYNVSEEKSYPLIGVLCSFTLLVVLLQVGLFPLTVIALAIEKAGGYYFSLWIFGFLFAVTLILLVAFNLYGFRCIGKMKKAPGGLQNTLADVLKKFKFPSDCVYILRTFDGAAETAFACGCCCTKHVVIFESLLLNRGRPETEVHPDDVGLGLKDDQVVALVAHELSHWHYKHLIINFCLIHITLLIYLMLFGICYWYPPLYQAAGFPVTFYPPIVGYWLVYKYLMPLYLTITNWILFFMMRYFEYKADAYITKMGYGTAFCSALVKLAVDNQVFPYVDTWYLMWHRTKPPELQRIKNIARLQSDSTV</sequence>
<dbReference type="InterPro" id="IPR032456">
    <property type="entry name" value="Peptidase_M48_N"/>
</dbReference>
<evidence type="ECO:0000256" key="4">
    <source>
        <dbReference type="ARBA" id="ARBA00022801"/>
    </source>
</evidence>
<feature type="domain" description="CAAX prenyl protease 1 N-terminal" evidence="9">
    <location>
        <begin position="65"/>
        <end position="238"/>
    </location>
</feature>
<dbReference type="Proteomes" id="UP001200034">
    <property type="component" value="Unassembled WGS sequence"/>
</dbReference>
<dbReference type="Pfam" id="PF01435">
    <property type="entry name" value="Peptidase_M48"/>
    <property type="match status" value="1"/>
</dbReference>
<evidence type="ECO:0000259" key="9">
    <source>
        <dbReference type="Pfam" id="PF16491"/>
    </source>
</evidence>
<evidence type="ECO:0008006" key="12">
    <source>
        <dbReference type="Google" id="ProtNLM"/>
    </source>
</evidence>
<feature type="transmembrane region" description="Helical" evidence="7">
    <location>
        <begin position="345"/>
        <end position="370"/>
    </location>
</feature>
<proteinExistence type="predicted"/>
<keyword evidence="2" id="KW-0645">Protease</keyword>
<keyword evidence="3" id="KW-0479">Metal-binding</keyword>
<evidence type="ECO:0000256" key="5">
    <source>
        <dbReference type="ARBA" id="ARBA00022833"/>
    </source>
</evidence>
<evidence type="ECO:0000256" key="2">
    <source>
        <dbReference type="ARBA" id="ARBA00022670"/>
    </source>
</evidence>
<name>A0AAD4PHT7_9MUSC</name>
<evidence type="ECO:0000259" key="8">
    <source>
        <dbReference type="Pfam" id="PF01435"/>
    </source>
</evidence>
<accession>A0AAD4PHT7</accession>